<dbReference type="NCBIfam" id="TIGR03519">
    <property type="entry name" value="T9SS_PorP_fam"/>
    <property type="match status" value="1"/>
</dbReference>
<dbReference type="Proteomes" id="UP000490060">
    <property type="component" value="Unassembled WGS sequence"/>
</dbReference>
<dbReference type="InterPro" id="IPR019861">
    <property type="entry name" value="PorP/SprF_Bacteroidetes"/>
</dbReference>
<evidence type="ECO:0000256" key="1">
    <source>
        <dbReference type="SAM" id="SignalP"/>
    </source>
</evidence>
<protein>
    <submittedName>
        <fullName evidence="2">Type IX secretion system membrane protein, PorP/SprF family</fullName>
    </submittedName>
</protein>
<feature type="signal peptide" evidence="1">
    <location>
        <begin position="1"/>
        <end position="23"/>
    </location>
</feature>
<evidence type="ECO:0000313" key="2">
    <source>
        <dbReference type="EMBL" id="SOS58467.1"/>
    </source>
</evidence>
<keyword evidence="1" id="KW-0732">Signal</keyword>
<reference evidence="2 3" key="1">
    <citation type="submission" date="2017-11" db="EMBL/GenBank/DDBJ databases">
        <authorList>
            <person name="Duchaud E."/>
        </authorList>
    </citation>
    <scope>NUCLEOTIDE SEQUENCE [LARGE SCALE GENOMIC DNA]</scope>
    <source>
        <strain evidence="2 3">TNO010</strain>
    </source>
</reference>
<evidence type="ECO:0000313" key="3">
    <source>
        <dbReference type="Proteomes" id="UP000490060"/>
    </source>
</evidence>
<dbReference type="Pfam" id="PF11751">
    <property type="entry name" value="PorP_SprF"/>
    <property type="match status" value="1"/>
</dbReference>
<dbReference type="EMBL" id="OENE01000004">
    <property type="protein sequence ID" value="SOS58467.1"/>
    <property type="molecule type" value="Genomic_DNA"/>
</dbReference>
<organism evidence="2 3">
    <name type="scientific">Tenacibaculum finnmarkense genomovar ulcerans</name>
    <dbReference type="NCBI Taxonomy" id="2781388"/>
    <lineage>
        <taxon>Bacteria</taxon>
        <taxon>Pseudomonadati</taxon>
        <taxon>Bacteroidota</taxon>
        <taxon>Flavobacteriia</taxon>
        <taxon>Flavobacteriales</taxon>
        <taxon>Flavobacteriaceae</taxon>
        <taxon>Tenacibaculum</taxon>
        <taxon>Tenacibaculum finnmarkense</taxon>
    </lineage>
</organism>
<sequence>MKINTLKYISLLFLAMLSSKAIAQQDPSFSLYQFNMNIINPAYAGSSETTEATAMIRSQWTGIENAPSTQTLSFSSPTVLGKNMGLGFSIVNDKFNIAKETAVSLDFSYKLPLSENQSLFLGLKAGGSFFNVELASLQINDPLFSKNISSFNPNFGVGAYLKGKNYYASLSVPALLKSSRYQKDGNTITEASDKPHIYLSSGYIFDLDGVYNAKLTPSFMMRYVSGVPVSFDITVITNVLEKYEIGVSHRFQESVSFFGLFKFLDHYKIGYAYEYTTTDISIYSSGSHEFVFKYHF</sequence>
<dbReference type="AlphaFoldDB" id="A0A2I2LDS8"/>
<name>A0A2I2LDS8_9FLAO</name>
<dbReference type="RefSeq" id="WP_172504923.1">
    <property type="nucleotide sequence ID" value="NZ_JAJHTM010000002.1"/>
</dbReference>
<gene>
    <name evidence="2" type="ORF">TNO010_120274</name>
</gene>
<feature type="chain" id="PRO_5014193657" evidence="1">
    <location>
        <begin position="24"/>
        <end position="296"/>
    </location>
</feature>
<proteinExistence type="predicted"/>
<accession>A0A2I2LDS8</accession>